<dbReference type="PROSITE" id="PS00175">
    <property type="entry name" value="PG_MUTASE"/>
    <property type="match status" value="1"/>
</dbReference>
<reference evidence="7" key="1">
    <citation type="submission" date="2021-01" db="EMBL/GenBank/DDBJ databases">
        <authorList>
            <person name="Corre E."/>
            <person name="Pelletier E."/>
            <person name="Niang G."/>
            <person name="Scheremetjew M."/>
            <person name="Finn R."/>
            <person name="Kale V."/>
            <person name="Holt S."/>
            <person name="Cochrane G."/>
            <person name="Meng A."/>
            <person name="Brown T."/>
            <person name="Cohen L."/>
        </authorList>
    </citation>
    <scope>NUCLEOTIDE SEQUENCE</scope>
    <source>
        <strain evidence="7">CCMP 769</strain>
    </source>
</reference>
<dbReference type="InterPro" id="IPR050275">
    <property type="entry name" value="PGM_Phosphatase"/>
</dbReference>
<dbReference type="SMART" id="SM00855">
    <property type="entry name" value="PGAM"/>
    <property type="match status" value="1"/>
</dbReference>
<dbReference type="AlphaFoldDB" id="A0A7S2ZP90"/>
<dbReference type="EMBL" id="HBHW01016664">
    <property type="protein sequence ID" value="CAE0044955.1"/>
    <property type="molecule type" value="Transcribed_RNA"/>
</dbReference>
<dbReference type="EMBL" id="HBHW01016662">
    <property type="protein sequence ID" value="CAE0044953.1"/>
    <property type="molecule type" value="Transcribed_RNA"/>
</dbReference>
<dbReference type="GO" id="GO:0005737">
    <property type="term" value="C:cytoplasm"/>
    <property type="evidence" value="ECO:0007669"/>
    <property type="project" value="TreeGrafter"/>
</dbReference>
<dbReference type="PANTHER" id="PTHR48100:SF1">
    <property type="entry name" value="HISTIDINE PHOSPHATASE FAMILY PROTEIN-RELATED"/>
    <property type="match status" value="1"/>
</dbReference>
<dbReference type="InterPro" id="IPR013078">
    <property type="entry name" value="His_Pase_superF_clade-1"/>
</dbReference>
<dbReference type="PANTHER" id="PTHR48100">
    <property type="entry name" value="BROAD-SPECIFICITY PHOSPHATASE YOR283W-RELATED"/>
    <property type="match status" value="1"/>
</dbReference>
<accession>A0A7S2ZP90</accession>
<keyword evidence="2" id="KW-0413">Isomerase</keyword>
<dbReference type="InterPro" id="IPR029033">
    <property type="entry name" value="His_PPase_superfam"/>
</dbReference>
<evidence type="ECO:0000313" key="4">
    <source>
        <dbReference type="EMBL" id="CAE0044954.1"/>
    </source>
</evidence>
<evidence type="ECO:0000256" key="2">
    <source>
        <dbReference type="ARBA" id="ARBA00023235"/>
    </source>
</evidence>
<dbReference type="Gene3D" id="3.40.50.1240">
    <property type="entry name" value="Phosphoglycerate mutase-like"/>
    <property type="match status" value="1"/>
</dbReference>
<evidence type="ECO:0000313" key="7">
    <source>
        <dbReference type="EMBL" id="CAE0044962.1"/>
    </source>
</evidence>
<dbReference type="Pfam" id="PF00300">
    <property type="entry name" value="His_Phos_1"/>
    <property type="match status" value="1"/>
</dbReference>
<sequence>MGSLVDRRLCERLGEGVGAGDLRSGEKILHLIRHGQGSHNLEALRQNSICVCAADGRASCCYNNPEHFDPHLTDLGREQASSLSKRGLTPELIVVSPLTRTLQTASLAFPENKVPMLVKEDIREVLGLHECDRRRKISEVRKDFDYPTFGDELEEEDLRFESYYPELEPHEHVWKRGTNILDWIAERPEKELALVTHSGFLRRFIVGSVACYDDDLKRSWKTGEARSVVIKFD</sequence>
<dbReference type="EMBL" id="HBHW01016672">
    <property type="protein sequence ID" value="CAE0044961.1"/>
    <property type="molecule type" value="Transcribed_RNA"/>
</dbReference>
<dbReference type="InterPro" id="IPR001345">
    <property type="entry name" value="PG/BPGM_mutase_AS"/>
</dbReference>
<evidence type="ECO:0000313" key="8">
    <source>
        <dbReference type="EMBL" id="CAE0044963.1"/>
    </source>
</evidence>
<gene>
    <name evidence="3" type="ORF">RMAR00112_LOCUS12928</name>
    <name evidence="4" type="ORF">RMAR00112_LOCUS12929</name>
    <name evidence="5" type="ORF">RMAR00112_LOCUS12930</name>
    <name evidence="6" type="ORF">RMAR00112_LOCUS12936</name>
    <name evidence="7" type="ORF">RMAR00112_LOCUS12937</name>
    <name evidence="8" type="ORF">RMAR00112_LOCUS12938</name>
</gene>
<dbReference type="EMBL" id="HBHW01016674">
    <property type="protein sequence ID" value="CAE0044963.1"/>
    <property type="molecule type" value="Transcribed_RNA"/>
</dbReference>
<dbReference type="EMBL" id="HBHW01016673">
    <property type="protein sequence ID" value="CAE0044962.1"/>
    <property type="molecule type" value="Transcribed_RNA"/>
</dbReference>
<evidence type="ECO:0000256" key="1">
    <source>
        <dbReference type="ARBA" id="ARBA00023152"/>
    </source>
</evidence>
<keyword evidence="1" id="KW-0324">Glycolysis</keyword>
<evidence type="ECO:0000313" key="3">
    <source>
        <dbReference type="EMBL" id="CAE0044953.1"/>
    </source>
</evidence>
<dbReference type="GO" id="GO:0016791">
    <property type="term" value="F:phosphatase activity"/>
    <property type="evidence" value="ECO:0007669"/>
    <property type="project" value="TreeGrafter"/>
</dbReference>
<dbReference type="CDD" id="cd07067">
    <property type="entry name" value="HP_PGM_like"/>
    <property type="match status" value="1"/>
</dbReference>
<protein>
    <recommendedName>
        <fullName evidence="9">Phosphoglycerate mutase (2,3-diphosphoglycerate-dependent)</fullName>
    </recommendedName>
</protein>
<proteinExistence type="predicted"/>
<dbReference type="EMBL" id="HBHW01016663">
    <property type="protein sequence ID" value="CAE0044954.1"/>
    <property type="molecule type" value="Transcribed_RNA"/>
</dbReference>
<dbReference type="SUPFAM" id="SSF53254">
    <property type="entry name" value="Phosphoglycerate mutase-like"/>
    <property type="match status" value="1"/>
</dbReference>
<evidence type="ECO:0000313" key="6">
    <source>
        <dbReference type="EMBL" id="CAE0044961.1"/>
    </source>
</evidence>
<organism evidence="7">
    <name type="scientific">Rhodosorus marinus</name>
    <dbReference type="NCBI Taxonomy" id="101924"/>
    <lineage>
        <taxon>Eukaryota</taxon>
        <taxon>Rhodophyta</taxon>
        <taxon>Stylonematophyceae</taxon>
        <taxon>Stylonematales</taxon>
        <taxon>Stylonemataceae</taxon>
        <taxon>Rhodosorus</taxon>
    </lineage>
</organism>
<evidence type="ECO:0000313" key="5">
    <source>
        <dbReference type="EMBL" id="CAE0044955.1"/>
    </source>
</evidence>
<evidence type="ECO:0008006" key="9">
    <source>
        <dbReference type="Google" id="ProtNLM"/>
    </source>
</evidence>
<name>A0A7S2ZP90_9RHOD</name>